<dbReference type="PANTHER" id="PTHR33214:SF47">
    <property type="entry name" value="BIFUNCTIONAL INHIBITOR_LIPID-TRANSFER PROTEIN_SEED STORAGE 2S ALBUMIN SUPERFAMILY PROTEIN"/>
    <property type="match status" value="1"/>
</dbReference>
<dbReference type="InterPro" id="IPR033872">
    <property type="entry name" value="nsLTP2"/>
</dbReference>
<feature type="chain" id="PRO_5044749905" evidence="3">
    <location>
        <begin position="20"/>
        <end position="91"/>
    </location>
</feature>
<keyword evidence="1" id="KW-0813">Transport</keyword>
<evidence type="ECO:0000313" key="5">
    <source>
        <dbReference type="EMBL" id="KAL1201957.1"/>
    </source>
</evidence>
<comment type="caution">
    <text evidence="5">The sequence shown here is derived from an EMBL/GenBank/DDBJ whole genome shotgun (WGS) entry which is preliminary data.</text>
</comment>
<dbReference type="Proteomes" id="UP001558713">
    <property type="component" value="Unassembled WGS sequence"/>
</dbReference>
<gene>
    <name evidence="5" type="ORF">V5N11_014912</name>
</gene>
<name>A0ABD1A568_CARAN</name>
<feature type="domain" description="Bifunctional inhibitor/plant lipid transfer protein/seed storage helical" evidence="4">
    <location>
        <begin position="30"/>
        <end position="91"/>
    </location>
</feature>
<dbReference type="PANTHER" id="PTHR33214">
    <property type="entry name" value="BIFUNCTIONAL INHIBITOR/LIPID-TRANSFER PROTEIN/SEED STORAGE 2S ALBUMIN SUPERFAMILY PROTEIN"/>
    <property type="match status" value="1"/>
</dbReference>
<dbReference type="EMBL" id="JBANAX010000583">
    <property type="protein sequence ID" value="KAL1201957.1"/>
    <property type="molecule type" value="Genomic_DNA"/>
</dbReference>
<proteinExistence type="predicted"/>
<accession>A0ABD1A568</accession>
<organism evidence="5 6">
    <name type="scientific">Cardamine amara subsp. amara</name>
    <dbReference type="NCBI Taxonomy" id="228776"/>
    <lineage>
        <taxon>Eukaryota</taxon>
        <taxon>Viridiplantae</taxon>
        <taxon>Streptophyta</taxon>
        <taxon>Embryophyta</taxon>
        <taxon>Tracheophyta</taxon>
        <taxon>Spermatophyta</taxon>
        <taxon>Magnoliopsida</taxon>
        <taxon>eudicotyledons</taxon>
        <taxon>Gunneridae</taxon>
        <taxon>Pentapetalae</taxon>
        <taxon>rosids</taxon>
        <taxon>malvids</taxon>
        <taxon>Brassicales</taxon>
        <taxon>Brassicaceae</taxon>
        <taxon>Cardamineae</taxon>
        <taxon>Cardamine</taxon>
    </lineage>
</organism>
<keyword evidence="2" id="KW-0446">Lipid-binding</keyword>
<dbReference type="InterPro" id="IPR016140">
    <property type="entry name" value="Bifunc_inhib/LTP/seed_store"/>
</dbReference>
<keyword evidence="3" id="KW-0732">Signal</keyword>
<sequence length="91" mass="9640">MKFTRLVFIAFVMSSLALALTQVAVSAECVITDLQVCMGAVSGSPPSTECCAKLKETQSCFCEYAKNPLFAPYIPAAKQILATCGLPIPSC</sequence>
<dbReference type="AlphaFoldDB" id="A0ABD1A568"/>
<dbReference type="GO" id="GO:0008289">
    <property type="term" value="F:lipid binding"/>
    <property type="evidence" value="ECO:0007669"/>
    <property type="project" value="UniProtKB-KW"/>
</dbReference>
<evidence type="ECO:0000256" key="3">
    <source>
        <dbReference type="SAM" id="SignalP"/>
    </source>
</evidence>
<dbReference type="Pfam" id="PF00234">
    <property type="entry name" value="Tryp_alpha_amyl"/>
    <property type="match status" value="1"/>
</dbReference>
<feature type="signal peptide" evidence="3">
    <location>
        <begin position="1"/>
        <end position="19"/>
    </location>
</feature>
<evidence type="ECO:0000313" key="6">
    <source>
        <dbReference type="Proteomes" id="UP001558713"/>
    </source>
</evidence>
<keyword evidence="6" id="KW-1185">Reference proteome</keyword>
<protein>
    <submittedName>
        <fullName evidence="5">Non-specific lipid-transfer protein 2G</fullName>
    </submittedName>
</protein>
<dbReference type="InterPro" id="IPR036312">
    <property type="entry name" value="Bifun_inhib/LTP/seed_sf"/>
</dbReference>
<dbReference type="Gene3D" id="1.10.110.10">
    <property type="entry name" value="Plant lipid-transfer and hydrophobic proteins"/>
    <property type="match status" value="1"/>
</dbReference>
<evidence type="ECO:0000259" key="4">
    <source>
        <dbReference type="Pfam" id="PF00234"/>
    </source>
</evidence>
<reference evidence="5 6" key="1">
    <citation type="submission" date="2024-04" db="EMBL/GenBank/DDBJ databases">
        <title>Genome assembly C_amara_ONT_v2.</title>
        <authorList>
            <person name="Yant L."/>
            <person name="Moore C."/>
            <person name="Slenker M."/>
        </authorList>
    </citation>
    <scope>NUCLEOTIDE SEQUENCE [LARGE SCALE GENOMIC DNA]</scope>
    <source>
        <tissue evidence="5">Leaf</tissue>
    </source>
</reference>
<evidence type="ECO:0000256" key="2">
    <source>
        <dbReference type="ARBA" id="ARBA00023121"/>
    </source>
</evidence>
<dbReference type="SUPFAM" id="SSF47699">
    <property type="entry name" value="Bifunctional inhibitor/lipid-transfer protein/seed storage 2S albumin"/>
    <property type="match status" value="1"/>
</dbReference>
<evidence type="ECO:0000256" key="1">
    <source>
        <dbReference type="ARBA" id="ARBA00022448"/>
    </source>
</evidence>
<dbReference type="CDD" id="cd01959">
    <property type="entry name" value="nsLTP2"/>
    <property type="match status" value="1"/>
</dbReference>